<name>Q5FK34_LACAC</name>
<dbReference type="PATRIC" id="fig|272621.13.peg.1043"/>
<reference evidence="2 3" key="1">
    <citation type="journal article" date="2005" name="Proc. Natl. Acad. Sci. U.S.A.">
        <title>Complete genome sequence of the probiotic lactic acid bacterium Lactobacillus acidophilus NCFM.</title>
        <authorList>
            <person name="Altermann E."/>
            <person name="Russell W.M."/>
            <person name="Azcarate-Peril M.A."/>
            <person name="Barrangou R."/>
            <person name="Buck B.L."/>
            <person name="McAuliffe O."/>
            <person name="Souther N."/>
            <person name="Dobson A."/>
            <person name="Duong T."/>
            <person name="Callanan M."/>
            <person name="Lick S."/>
            <person name="Hamrick A."/>
            <person name="Cano R."/>
            <person name="Klaenhammer T.R."/>
        </authorList>
    </citation>
    <scope>NUCLEOTIDE SEQUENCE [LARGE SCALE GENOMIC DNA]</scope>
    <source>
        <strain evidence="3">ATCC 700396 / NCK56 / N2 / NCFM</strain>
    </source>
</reference>
<dbReference type="Gene3D" id="1.10.10.10">
    <property type="entry name" value="Winged helix-like DNA-binding domain superfamily/Winged helix DNA-binding domain"/>
    <property type="match status" value="1"/>
</dbReference>
<organism evidence="3">
    <name type="scientific">Lactobacillus acidophilus (strain ATCC 700396 / NCK56 / N2 / NCFM)</name>
    <dbReference type="NCBI Taxonomy" id="272621"/>
    <lineage>
        <taxon>Bacteria</taxon>
        <taxon>Bacillati</taxon>
        <taxon>Bacillota</taxon>
        <taxon>Bacilli</taxon>
        <taxon>Lactobacillales</taxon>
        <taxon>Lactobacillaceae</taxon>
        <taxon>Lactobacillus</taxon>
    </lineage>
</organism>
<dbReference type="AlphaFoldDB" id="Q5FK34"/>
<dbReference type="InterPro" id="IPR051534">
    <property type="entry name" value="CBASS_pafABC_assoc_protein"/>
</dbReference>
<dbReference type="Proteomes" id="UP000006381">
    <property type="component" value="Chromosome"/>
</dbReference>
<dbReference type="RefSeq" id="WP_011254339.1">
    <property type="nucleotide sequence ID" value="NC_006814.3"/>
</dbReference>
<gene>
    <name evidence="2" type="ordered locus">LBA1096</name>
</gene>
<dbReference type="EMBL" id="CP000033">
    <property type="protein sequence ID" value="AAV42940.1"/>
    <property type="molecule type" value="Genomic_DNA"/>
</dbReference>
<dbReference type="eggNOG" id="COG2378">
    <property type="taxonomic scope" value="Bacteria"/>
</dbReference>
<protein>
    <submittedName>
        <fullName evidence="2">Putative repressor protein</fullName>
    </submittedName>
</protein>
<accession>Q5FK34</accession>
<evidence type="ECO:0000259" key="1">
    <source>
        <dbReference type="Pfam" id="PF08279"/>
    </source>
</evidence>
<dbReference type="KEGG" id="lac:LBA1096"/>
<proteinExistence type="predicted"/>
<dbReference type="OrthoDB" id="9815009at2"/>
<dbReference type="InterPro" id="IPR036388">
    <property type="entry name" value="WH-like_DNA-bd_sf"/>
</dbReference>
<dbReference type="InterPro" id="IPR013196">
    <property type="entry name" value="HTH_11"/>
</dbReference>
<dbReference type="InterPro" id="IPR036390">
    <property type="entry name" value="WH_DNA-bd_sf"/>
</dbReference>
<dbReference type="SUPFAM" id="SSF46785">
    <property type="entry name" value="Winged helix' DNA-binding domain"/>
    <property type="match status" value="1"/>
</dbReference>
<dbReference type="PANTHER" id="PTHR34580:SF9">
    <property type="entry name" value="SLL5097 PROTEIN"/>
    <property type="match status" value="1"/>
</dbReference>
<feature type="domain" description="Helix-turn-helix type 11" evidence="1">
    <location>
        <begin position="6"/>
        <end position="58"/>
    </location>
</feature>
<dbReference type="Pfam" id="PF08279">
    <property type="entry name" value="HTH_11"/>
    <property type="match status" value="1"/>
</dbReference>
<dbReference type="STRING" id="272621.LBA1096"/>
<dbReference type="PANTHER" id="PTHR34580">
    <property type="match status" value="1"/>
</dbReference>
<evidence type="ECO:0000313" key="3">
    <source>
        <dbReference type="Proteomes" id="UP000006381"/>
    </source>
</evidence>
<dbReference type="HOGENOM" id="CLU_041141_5_2_9"/>
<dbReference type="BioCyc" id="LACI272621:G1G49-1091-MONOMER"/>
<keyword evidence="3" id="KW-1185">Reference proteome</keyword>
<evidence type="ECO:0000313" key="2">
    <source>
        <dbReference type="EMBL" id="AAV42940.1"/>
    </source>
</evidence>
<sequence>MKKSERLNKELIYLSYRKEFHLKELENEFNISERTALRDIANLEELGLNFYVEKGRYGAYHLTQNRLWVPINFELEEINAIFFALKALNKMTTTPFSNAYNQIYHKLMKSLPTSRQENILKQQNVVSYHQQPTLHNVNYFKILISAASENTVLKLSSKQYFKQSEYVQISEIFYQQGNWFCNLYNLNQQKWFIARCDQISYCKVTTKIGKSKKELKVLHDSFYKKYYSIPYSCELTKNGKEAASLDLYPTMRITEENGKTLLTGSYYPSELYYLVNYLIGLGSNVRINHPIELRDAYLKELKKIINMYE</sequence>